<dbReference type="InterPro" id="IPR018060">
    <property type="entry name" value="HTH_AraC"/>
</dbReference>
<dbReference type="SMART" id="SM00342">
    <property type="entry name" value="HTH_ARAC"/>
    <property type="match status" value="1"/>
</dbReference>
<dbReference type="PANTHER" id="PTHR47893:SF1">
    <property type="entry name" value="REGULATORY PROTEIN PCHR"/>
    <property type="match status" value="1"/>
</dbReference>
<evidence type="ECO:0000313" key="4">
    <source>
        <dbReference type="EMBL" id="ALF47978.1"/>
    </source>
</evidence>
<dbReference type="Gene3D" id="1.10.10.60">
    <property type="entry name" value="Homeodomain-like"/>
    <property type="match status" value="1"/>
</dbReference>
<sequence>MINLDKKYGTSKISQKEKQVSVEFFKQSSGISYLKSEILCNGRIKRDRHKSKKYLFLMFNEDKNDLCFKLDRKEYILNKDEFCIGLVNDDFKGVFEYQNKFYKTKTLLFDESYANKLEIFAGLRFDDKFELLKHKKDLAQICVLNELDTTNLYEGAMREIFTESKILELIYKSKIRKESEFSLNSDEEKTLLKAKTILLSRMQNPPSIKELAHLCGTNDFWLKKNFKLFFKDTIYQLLAKERLKLAFTLLEQNDISIKEAASIVGYANTAHFAKIFKINFGFLPSKLLKTKSYF</sequence>
<dbReference type="PANTHER" id="PTHR47893">
    <property type="entry name" value="REGULATORY PROTEIN PCHR"/>
    <property type="match status" value="1"/>
</dbReference>
<protein>
    <submittedName>
        <fullName evidence="4">Transcriptional regulator, AraC family</fullName>
    </submittedName>
</protein>
<dbReference type="Pfam" id="PF12833">
    <property type="entry name" value="HTH_18"/>
    <property type="match status" value="1"/>
</dbReference>
<accession>A0A0M3V2I4</accession>
<evidence type="ECO:0000256" key="1">
    <source>
        <dbReference type="ARBA" id="ARBA00023015"/>
    </source>
</evidence>
<dbReference type="GO" id="GO:0003700">
    <property type="term" value="F:DNA-binding transcription factor activity"/>
    <property type="evidence" value="ECO:0007669"/>
    <property type="project" value="InterPro"/>
</dbReference>
<dbReference type="GeneID" id="28662995"/>
<keyword evidence="1" id="KW-0805">Transcription regulation</keyword>
<dbReference type="InterPro" id="IPR053142">
    <property type="entry name" value="PchR_regulatory_protein"/>
</dbReference>
<reference evidence="5" key="1">
    <citation type="submission" date="2015-08" db="EMBL/GenBank/DDBJ databases">
        <title>Comparative genomics of the Campylobacter concisus group.</title>
        <authorList>
            <person name="Miller W.G."/>
            <person name="Yee E."/>
            <person name="Chapman M.H."/>
            <person name="Huynh S."/>
            <person name="Bono J.L."/>
            <person name="On S.L.W."/>
            <person name="St Leger J."/>
            <person name="Foster G."/>
            <person name="Parker C.T."/>
        </authorList>
    </citation>
    <scope>NUCLEOTIDE SEQUENCE [LARGE SCALE GENOMIC DNA]</scope>
    <source>
        <strain evidence="5">ATCC 33237</strain>
    </source>
</reference>
<dbReference type="RefSeq" id="WP_054196929.1">
    <property type="nucleotide sequence ID" value="NZ_CABMKQ010000012.1"/>
</dbReference>
<evidence type="ECO:0000259" key="3">
    <source>
        <dbReference type="PROSITE" id="PS01124"/>
    </source>
</evidence>
<proteinExistence type="predicted"/>
<dbReference type="InterPro" id="IPR009057">
    <property type="entry name" value="Homeodomain-like_sf"/>
</dbReference>
<dbReference type="AlphaFoldDB" id="A0A0M3V2I4"/>
<evidence type="ECO:0000313" key="5">
    <source>
        <dbReference type="Proteomes" id="UP000066049"/>
    </source>
</evidence>
<name>A0A0M3V2I4_9BACT</name>
<gene>
    <name evidence="4" type="ORF">CCON33237_1318</name>
</gene>
<dbReference type="PATRIC" id="fig|199.248.peg.1361"/>
<organism evidence="4 5">
    <name type="scientific">Campylobacter concisus</name>
    <dbReference type="NCBI Taxonomy" id="199"/>
    <lineage>
        <taxon>Bacteria</taxon>
        <taxon>Pseudomonadati</taxon>
        <taxon>Campylobacterota</taxon>
        <taxon>Epsilonproteobacteria</taxon>
        <taxon>Campylobacterales</taxon>
        <taxon>Campylobacteraceae</taxon>
        <taxon>Campylobacter</taxon>
    </lineage>
</organism>
<dbReference type="GO" id="GO:0043565">
    <property type="term" value="F:sequence-specific DNA binding"/>
    <property type="evidence" value="ECO:0007669"/>
    <property type="project" value="InterPro"/>
</dbReference>
<keyword evidence="2" id="KW-0804">Transcription</keyword>
<dbReference type="PROSITE" id="PS01124">
    <property type="entry name" value="HTH_ARAC_FAMILY_2"/>
    <property type="match status" value="1"/>
</dbReference>
<feature type="domain" description="HTH araC/xylS-type" evidence="3">
    <location>
        <begin position="192"/>
        <end position="290"/>
    </location>
</feature>
<dbReference type="Proteomes" id="UP000066049">
    <property type="component" value="Chromosome"/>
</dbReference>
<dbReference type="KEGG" id="ccoc:CCON33237_1318"/>
<evidence type="ECO:0000256" key="2">
    <source>
        <dbReference type="ARBA" id="ARBA00023163"/>
    </source>
</evidence>
<dbReference type="SUPFAM" id="SSF46689">
    <property type="entry name" value="Homeodomain-like"/>
    <property type="match status" value="1"/>
</dbReference>
<dbReference type="EMBL" id="CP012541">
    <property type="protein sequence ID" value="ALF47978.1"/>
    <property type="molecule type" value="Genomic_DNA"/>
</dbReference>